<dbReference type="Gene3D" id="3.40.366.10">
    <property type="entry name" value="Malonyl-Coenzyme A Acyl Carrier Protein, domain 2"/>
    <property type="match status" value="1"/>
</dbReference>
<evidence type="ECO:0000313" key="10">
    <source>
        <dbReference type="Proteomes" id="UP000294980"/>
    </source>
</evidence>
<reference evidence="9 10" key="1">
    <citation type="submission" date="2019-03" db="EMBL/GenBank/DDBJ databases">
        <title>Genomic Encyclopedia of Type Strains, Phase IV (KMG-IV): sequencing the most valuable type-strain genomes for metagenomic binning, comparative biology and taxonomic classification.</title>
        <authorList>
            <person name="Goeker M."/>
        </authorList>
    </citation>
    <scope>NUCLEOTIDE SEQUENCE [LARGE SCALE GENOMIC DNA]</scope>
    <source>
        <strain evidence="9 10">DSM 23344</strain>
    </source>
</reference>
<evidence type="ECO:0000313" key="9">
    <source>
        <dbReference type="EMBL" id="TCO72761.1"/>
    </source>
</evidence>
<dbReference type="PIRSF" id="PIRSF000446">
    <property type="entry name" value="Mct"/>
    <property type="match status" value="1"/>
</dbReference>
<dbReference type="InterPro" id="IPR001227">
    <property type="entry name" value="Ac_transferase_dom_sf"/>
</dbReference>
<dbReference type="NCBIfam" id="TIGR00128">
    <property type="entry name" value="fabD"/>
    <property type="match status" value="1"/>
</dbReference>
<dbReference type="EC" id="2.3.1.39" evidence="1 6"/>
<keyword evidence="4 6" id="KW-0012">Acyltransferase</keyword>
<dbReference type="GO" id="GO:0005829">
    <property type="term" value="C:cytosol"/>
    <property type="evidence" value="ECO:0007669"/>
    <property type="project" value="TreeGrafter"/>
</dbReference>
<evidence type="ECO:0000256" key="6">
    <source>
        <dbReference type="PIRNR" id="PIRNR000446"/>
    </source>
</evidence>
<evidence type="ECO:0000256" key="7">
    <source>
        <dbReference type="PIRSR" id="PIRSR000446-1"/>
    </source>
</evidence>
<dbReference type="Proteomes" id="UP000294980">
    <property type="component" value="Unassembled WGS sequence"/>
</dbReference>
<dbReference type="Pfam" id="PF00698">
    <property type="entry name" value="Acyl_transf_1"/>
    <property type="match status" value="1"/>
</dbReference>
<dbReference type="InterPro" id="IPR014043">
    <property type="entry name" value="Acyl_transferase_dom"/>
</dbReference>
<organism evidence="9 10">
    <name type="scientific">Chromatocurvus halotolerans</name>
    <dbReference type="NCBI Taxonomy" id="1132028"/>
    <lineage>
        <taxon>Bacteria</taxon>
        <taxon>Pseudomonadati</taxon>
        <taxon>Pseudomonadota</taxon>
        <taxon>Gammaproteobacteria</taxon>
        <taxon>Cellvibrionales</taxon>
        <taxon>Halieaceae</taxon>
        <taxon>Chromatocurvus</taxon>
    </lineage>
</organism>
<keyword evidence="3 6" id="KW-0808">Transferase</keyword>
<feature type="active site" evidence="7">
    <location>
        <position position="205"/>
    </location>
</feature>
<proteinExistence type="inferred from homology"/>
<dbReference type="InterPro" id="IPR004410">
    <property type="entry name" value="Malonyl_CoA-ACP_transAc_FabD"/>
</dbReference>
<evidence type="ECO:0000256" key="2">
    <source>
        <dbReference type="ARBA" id="ARBA00018953"/>
    </source>
</evidence>
<evidence type="ECO:0000256" key="3">
    <source>
        <dbReference type="ARBA" id="ARBA00022679"/>
    </source>
</evidence>
<gene>
    <name evidence="9" type="ORF">EV688_11752</name>
</gene>
<evidence type="ECO:0000259" key="8">
    <source>
        <dbReference type="SMART" id="SM00827"/>
    </source>
</evidence>
<evidence type="ECO:0000256" key="1">
    <source>
        <dbReference type="ARBA" id="ARBA00013258"/>
    </source>
</evidence>
<dbReference type="SMART" id="SM00827">
    <property type="entry name" value="PKS_AT"/>
    <property type="match status" value="1"/>
</dbReference>
<keyword evidence="10" id="KW-1185">Reference proteome</keyword>
<dbReference type="InterPro" id="IPR050858">
    <property type="entry name" value="Mal-CoA-ACP_Trans/PKS_FabD"/>
</dbReference>
<dbReference type="OrthoDB" id="9808564at2"/>
<dbReference type="InterPro" id="IPR016036">
    <property type="entry name" value="Malonyl_transacylase_ACP-bd"/>
</dbReference>
<feature type="active site" evidence="7">
    <location>
        <position position="94"/>
    </location>
</feature>
<dbReference type="Gene3D" id="3.30.70.250">
    <property type="entry name" value="Malonyl-CoA ACP transacylase, ACP-binding"/>
    <property type="match status" value="1"/>
</dbReference>
<dbReference type="AlphaFoldDB" id="A0A4R2KGA6"/>
<dbReference type="EMBL" id="SLWX01000017">
    <property type="protein sequence ID" value="TCO72761.1"/>
    <property type="molecule type" value="Genomic_DNA"/>
</dbReference>
<evidence type="ECO:0000256" key="5">
    <source>
        <dbReference type="ARBA" id="ARBA00048462"/>
    </source>
</evidence>
<evidence type="ECO:0000256" key="4">
    <source>
        <dbReference type="ARBA" id="ARBA00023315"/>
    </source>
</evidence>
<dbReference type="RefSeq" id="WP_117319198.1">
    <property type="nucleotide sequence ID" value="NZ_QQSW01000021.1"/>
</dbReference>
<dbReference type="SUPFAM" id="SSF55048">
    <property type="entry name" value="Probable ACP-binding domain of malonyl-CoA ACP transacylase"/>
    <property type="match status" value="1"/>
</dbReference>
<dbReference type="FunFam" id="3.30.70.250:FF:000001">
    <property type="entry name" value="Malonyl CoA-acyl carrier protein transacylase"/>
    <property type="match status" value="1"/>
</dbReference>
<dbReference type="PANTHER" id="PTHR42681:SF1">
    <property type="entry name" value="MALONYL-COA-ACYL CARRIER PROTEIN TRANSACYLASE, MITOCHONDRIAL"/>
    <property type="match status" value="1"/>
</dbReference>
<dbReference type="SUPFAM" id="SSF52151">
    <property type="entry name" value="FabD/lysophospholipase-like"/>
    <property type="match status" value="1"/>
</dbReference>
<dbReference type="InterPro" id="IPR016035">
    <property type="entry name" value="Acyl_Trfase/lysoPLipase"/>
</dbReference>
<name>A0A4R2KGA6_9GAMM</name>
<sequence>MTHGSLAFVFPGQGSQKTGMLAAAYTLSDDVRATFEEASQALGYDVWALIAGDDQDALNLTETTQPVLLASSVAVWRLWHAQGGEAPAMLAGHSLGEFSALTCAGSLEFADALQLVRERGRFMQSAVPVGEGAMAAVLGMDDADIKRICDEAAAAHDSVVAPVNFNAPGQVVIAGHAGAVKAASEALKAAGARRVMPLPVSAPFHTTLMQPAGEKLADILADLPITSPKIPVIHNVHARSEPDPDRIRELLTTQIASPVMWTDCVRALVDAGMTRFGECGPGSVLCGLNRRIDKTIDSFPLDTPEGIQSLIDKNNSHPGE</sequence>
<comment type="catalytic activity">
    <reaction evidence="5 6">
        <text>holo-[ACP] + malonyl-CoA = malonyl-[ACP] + CoA</text>
        <dbReference type="Rhea" id="RHEA:41792"/>
        <dbReference type="Rhea" id="RHEA-COMP:9623"/>
        <dbReference type="Rhea" id="RHEA-COMP:9685"/>
        <dbReference type="ChEBI" id="CHEBI:57287"/>
        <dbReference type="ChEBI" id="CHEBI:57384"/>
        <dbReference type="ChEBI" id="CHEBI:64479"/>
        <dbReference type="ChEBI" id="CHEBI:78449"/>
        <dbReference type="EC" id="2.3.1.39"/>
    </reaction>
</comment>
<dbReference type="PANTHER" id="PTHR42681">
    <property type="entry name" value="MALONYL-COA-ACYL CARRIER PROTEIN TRANSACYLASE, MITOCHONDRIAL"/>
    <property type="match status" value="1"/>
</dbReference>
<comment type="caution">
    <text evidence="9">The sequence shown here is derived from an EMBL/GenBank/DDBJ whole genome shotgun (WGS) entry which is preliminary data.</text>
</comment>
<accession>A0A4R2KGA6</accession>
<dbReference type="GO" id="GO:0006633">
    <property type="term" value="P:fatty acid biosynthetic process"/>
    <property type="evidence" value="ECO:0007669"/>
    <property type="project" value="TreeGrafter"/>
</dbReference>
<dbReference type="InterPro" id="IPR024925">
    <property type="entry name" value="Malonyl_CoA-ACP_transAc"/>
</dbReference>
<feature type="domain" description="Malonyl-CoA:ACP transacylase (MAT)" evidence="8">
    <location>
        <begin position="9"/>
        <end position="314"/>
    </location>
</feature>
<dbReference type="GO" id="GO:0004314">
    <property type="term" value="F:[acyl-carrier-protein] S-malonyltransferase activity"/>
    <property type="evidence" value="ECO:0007669"/>
    <property type="project" value="UniProtKB-EC"/>
</dbReference>
<protein>
    <recommendedName>
        <fullName evidence="2 6">Malonyl CoA-acyl carrier protein transacylase</fullName>
        <ecNumber evidence="1 6">2.3.1.39</ecNumber>
    </recommendedName>
</protein>
<comment type="similarity">
    <text evidence="6">Belongs to the fabD family.</text>
</comment>